<accession>A0ABP6PM81</accession>
<keyword evidence="1" id="KW-1133">Transmembrane helix</keyword>
<dbReference type="SUPFAM" id="SSF141868">
    <property type="entry name" value="EAL domain-like"/>
    <property type="match status" value="1"/>
</dbReference>
<evidence type="ECO:0000313" key="6">
    <source>
        <dbReference type="Proteomes" id="UP001499924"/>
    </source>
</evidence>
<feature type="domain" description="PAS" evidence="2">
    <location>
        <begin position="326"/>
        <end position="389"/>
    </location>
</feature>
<dbReference type="PANTHER" id="PTHR44757:SF2">
    <property type="entry name" value="BIOFILM ARCHITECTURE MAINTENANCE PROTEIN MBAA"/>
    <property type="match status" value="1"/>
</dbReference>
<dbReference type="InterPro" id="IPR035965">
    <property type="entry name" value="PAS-like_dom_sf"/>
</dbReference>
<dbReference type="CDD" id="cd01948">
    <property type="entry name" value="EAL"/>
    <property type="match status" value="1"/>
</dbReference>
<organism evidence="5 6">
    <name type="scientific">Blastococcus jejuensis</name>
    <dbReference type="NCBI Taxonomy" id="351224"/>
    <lineage>
        <taxon>Bacteria</taxon>
        <taxon>Bacillati</taxon>
        <taxon>Actinomycetota</taxon>
        <taxon>Actinomycetes</taxon>
        <taxon>Geodermatophilales</taxon>
        <taxon>Geodermatophilaceae</taxon>
        <taxon>Blastococcus</taxon>
    </lineage>
</organism>
<feature type="transmembrane region" description="Helical" evidence="1">
    <location>
        <begin position="223"/>
        <end position="245"/>
    </location>
</feature>
<evidence type="ECO:0000259" key="3">
    <source>
        <dbReference type="PROSITE" id="PS50883"/>
    </source>
</evidence>
<dbReference type="InterPro" id="IPR001633">
    <property type="entry name" value="EAL_dom"/>
</dbReference>
<feature type="domain" description="EAL" evidence="3">
    <location>
        <begin position="606"/>
        <end position="856"/>
    </location>
</feature>
<sequence length="861" mass="90317">MSWLRSVPARIRWTLALALVGLGVAVPFSSPDGTGMQWDELVLAGVAASAAWTFVGRLRTMDAAAARPWWPPAVGAAMFALAQLLAAAFPGPEFDGFGADDVVLFLGASSPLITCFLLARRVSRTRWPALLVDGAVVTVSLLVVTEVLRAPIVQPMDAPDDVRTLVLAYGAYAAIMLGGAGALCTVSTAALRRAATTLIGAVACQAAAAGAEAMAIVSPSPGWTAASDVAVTVALLASALAVLRAPERSEGRGVRATAPVVSPVGMALVIAAMLSLPVSITLMELRGLDHSLLAEAGMATVFCLMALRLVLRIREDGQVTEDLVRNEEDFRDLVESSSDGIAIVDDDLHLLFTSPAARRLLGLTGDSHRDSHRDVNLLDLLVPEDQDLVGSAFAAGAGELHFRVVREDGAARELEVNSSERPGSGRRVLYLRDVTTRRRRERELERMAYTDHLTALPNRAQLFEEMAMPALGPRCLLVLDMDGFKAVNDVAGHEAGDQLLVEVARRLHTVVREDDLVARLGGDEFAVLVTGTVAEGEEVAQRVVDVLAMPHRTGEWAFAVGASVGVAALGVAGGQVAFREADVALRAAKAAGKGCVRLAHDELPAAVAADSDLRTALADGSVHLRVDAASRADGRIDMLHAVPVWQHPLHGRVRGQDLWGAAERQGASGALQEWLLRNACSAVAGLPDEDVAVAVSLPAGHVTTEGLAEQVADALACSGLAPSRLVLSITEETLLTSSAALVPALEATRASGVRLCMDNYGMGHSLFALLARIPLDVVRVDVPALAGRDDTERARQVLTAIVNTTTSFEVTTIAGGVSSTEMLEAAEAAGVGLVHGRLLPHDLTIDAVADLLDPAEPLPTA</sequence>
<dbReference type="NCBIfam" id="TIGR00254">
    <property type="entry name" value="GGDEF"/>
    <property type="match status" value="1"/>
</dbReference>
<dbReference type="SUPFAM" id="SSF55073">
    <property type="entry name" value="Nucleotide cyclase"/>
    <property type="match status" value="1"/>
</dbReference>
<name>A0ABP6PM81_9ACTN</name>
<dbReference type="Proteomes" id="UP001499924">
    <property type="component" value="Unassembled WGS sequence"/>
</dbReference>
<dbReference type="Gene3D" id="3.30.70.270">
    <property type="match status" value="1"/>
</dbReference>
<dbReference type="SMART" id="SM00091">
    <property type="entry name" value="PAS"/>
    <property type="match status" value="1"/>
</dbReference>
<dbReference type="InterPro" id="IPR043128">
    <property type="entry name" value="Rev_trsase/Diguanyl_cyclase"/>
</dbReference>
<dbReference type="PROSITE" id="PS50887">
    <property type="entry name" value="GGDEF"/>
    <property type="match status" value="1"/>
</dbReference>
<dbReference type="EMBL" id="BAAAVV010000013">
    <property type="protein sequence ID" value="GAA3181108.1"/>
    <property type="molecule type" value="Genomic_DNA"/>
</dbReference>
<dbReference type="InterPro" id="IPR029787">
    <property type="entry name" value="Nucleotide_cyclase"/>
</dbReference>
<evidence type="ECO:0000313" key="5">
    <source>
        <dbReference type="EMBL" id="GAA3181108.1"/>
    </source>
</evidence>
<dbReference type="SMART" id="SM00267">
    <property type="entry name" value="GGDEF"/>
    <property type="match status" value="1"/>
</dbReference>
<dbReference type="PROSITE" id="PS50112">
    <property type="entry name" value="PAS"/>
    <property type="match status" value="1"/>
</dbReference>
<feature type="transmembrane region" description="Helical" evidence="1">
    <location>
        <begin position="198"/>
        <end position="217"/>
    </location>
</feature>
<dbReference type="Pfam" id="PF00990">
    <property type="entry name" value="GGDEF"/>
    <property type="match status" value="1"/>
</dbReference>
<gene>
    <name evidence="5" type="ORF">GCM10010531_39150</name>
</gene>
<feature type="transmembrane region" description="Helical" evidence="1">
    <location>
        <begin position="292"/>
        <end position="311"/>
    </location>
</feature>
<keyword evidence="1" id="KW-0812">Transmembrane</keyword>
<dbReference type="SUPFAM" id="SSF55785">
    <property type="entry name" value="PYP-like sensor domain (PAS domain)"/>
    <property type="match status" value="1"/>
</dbReference>
<dbReference type="InterPro" id="IPR000160">
    <property type="entry name" value="GGDEF_dom"/>
</dbReference>
<feature type="transmembrane region" description="Helical" evidence="1">
    <location>
        <begin position="131"/>
        <end position="152"/>
    </location>
</feature>
<dbReference type="Gene3D" id="3.30.450.20">
    <property type="entry name" value="PAS domain"/>
    <property type="match status" value="1"/>
</dbReference>
<feature type="transmembrane region" description="Helical" evidence="1">
    <location>
        <begin position="70"/>
        <end position="90"/>
    </location>
</feature>
<dbReference type="PANTHER" id="PTHR44757">
    <property type="entry name" value="DIGUANYLATE CYCLASE DGCP"/>
    <property type="match status" value="1"/>
</dbReference>
<evidence type="ECO:0000256" key="1">
    <source>
        <dbReference type="SAM" id="Phobius"/>
    </source>
</evidence>
<keyword evidence="1" id="KW-0472">Membrane</keyword>
<feature type="transmembrane region" description="Helical" evidence="1">
    <location>
        <begin position="41"/>
        <end position="58"/>
    </location>
</feature>
<dbReference type="InterPro" id="IPR035919">
    <property type="entry name" value="EAL_sf"/>
</dbReference>
<feature type="transmembrane region" description="Helical" evidence="1">
    <location>
        <begin position="102"/>
        <end position="119"/>
    </location>
</feature>
<dbReference type="Pfam" id="PF13188">
    <property type="entry name" value="PAS_8"/>
    <property type="match status" value="1"/>
</dbReference>
<feature type="transmembrane region" description="Helical" evidence="1">
    <location>
        <begin position="257"/>
        <end position="280"/>
    </location>
</feature>
<feature type="transmembrane region" description="Helical" evidence="1">
    <location>
        <begin position="164"/>
        <end position="186"/>
    </location>
</feature>
<feature type="domain" description="GGDEF" evidence="4">
    <location>
        <begin position="472"/>
        <end position="601"/>
    </location>
</feature>
<dbReference type="InterPro" id="IPR052155">
    <property type="entry name" value="Biofilm_reg_signaling"/>
</dbReference>
<dbReference type="NCBIfam" id="TIGR00229">
    <property type="entry name" value="sensory_box"/>
    <property type="match status" value="1"/>
</dbReference>
<evidence type="ECO:0008006" key="7">
    <source>
        <dbReference type="Google" id="ProtNLM"/>
    </source>
</evidence>
<dbReference type="PROSITE" id="PS50883">
    <property type="entry name" value="EAL"/>
    <property type="match status" value="1"/>
</dbReference>
<protein>
    <recommendedName>
        <fullName evidence="7">PAS domain S-box-containing protein/diguanylate cyclase (GGDEF) domain-containing protein</fullName>
    </recommendedName>
</protein>
<evidence type="ECO:0000259" key="4">
    <source>
        <dbReference type="PROSITE" id="PS50887"/>
    </source>
</evidence>
<dbReference type="InterPro" id="IPR000014">
    <property type="entry name" value="PAS"/>
</dbReference>
<dbReference type="CDD" id="cd01949">
    <property type="entry name" value="GGDEF"/>
    <property type="match status" value="1"/>
</dbReference>
<dbReference type="Pfam" id="PF00563">
    <property type="entry name" value="EAL"/>
    <property type="match status" value="1"/>
</dbReference>
<dbReference type="CDD" id="cd00130">
    <property type="entry name" value="PAS"/>
    <property type="match status" value="1"/>
</dbReference>
<reference evidence="6" key="1">
    <citation type="journal article" date="2019" name="Int. J. Syst. Evol. Microbiol.">
        <title>The Global Catalogue of Microorganisms (GCM) 10K type strain sequencing project: providing services to taxonomists for standard genome sequencing and annotation.</title>
        <authorList>
            <consortium name="The Broad Institute Genomics Platform"/>
            <consortium name="The Broad Institute Genome Sequencing Center for Infectious Disease"/>
            <person name="Wu L."/>
            <person name="Ma J."/>
        </authorList>
    </citation>
    <scope>NUCLEOTIDE SEQUENCE [LARGE SCALE GENOMIC DNA]</scope>
    <source>
        <strain evidence="6">JCM 15614</strain>
    </source>
</reference>
<dbReference type="RefSeq" id="WP_344690737.1">
    <property type="nucleotide sequence ID" value="NZ_BAAAVV010000013.1"/>
</dbReference>
<dbReference type="SMART" id="SM00052">
    <property type="entry name" value="EAL"/>
    <property type="match status" value="1"/>
</dbReference>
<keyword evidence="6" id="KW-1185">Reference proteome</keyword>
<evidence type="ECO:0000259" key="2">
    <source>
        <dbReference type="PROSITE" id="PS50112"/>
    </source>
</evidence>
<comment type="caution">
    <text evidence="5">The sequence shown here is derived from an EMBL/GenBank/DDBJ whole genome shotgun (WGS) entry which is preliminary data.</text>
</comment>
<dbReference type="Gene3D" id="3.20.20.450">
    <property type="entry name" value="EAL domain"/>
    <property type="match status" value="1"/>
</dbReference>
<proteinExistence type="predicted"/>